<dbReference type="PANTHER" id="PTHR14237:SF19">
    <property type="entry name" value="MITOCHONDRIAL AMIDOXIME REDUCING COMPONENT 1"/>
    <property type="match status" value="1"/>
</dbReference>
<dbReference type="InterPro" id="IPR005303">
    <property type="entry name" value="MOCOS_middle"/>
</dbReference>
<accession>E9GMF3</accession>
<dbReference type="InterPro" id="IPR011037">
    <property type="entry name" value="Pyrv_Knase-like_insert_dom_sf"/>
</dbReference>
<dbReference type="Proteomes" id="UP000000305">
    <property type="component" value="Unassembled WGS sequence"/>
</dbReference>
<dbReference type="GO" id="GO:0003824">
    <property type="term" value="F:catalytic activity"/>
    <property type="evidence" value="ECO:0007669"/>
    <property type="project" value="InterPro"/>
</dbReference>
<keyword evidence="1" id="KW-0472">Membrane</keyword>
<evidence type="ECO:0000259" key="2">
    <source>
        <dbReference type="PROSITE" id="PS51340"/>
    </source>
</evidence>
<dbReference type="STRING" id="6669.E9GMF3"/>
<proteinExistence type="predicted"/>
<dbReference type="eggNOG" id="KOG2362">
    <property type="taxonomic scope" value="Eukaryota"/>
</dbReference>
<evidence type="ECO:0000313" key="4">
    <source>
        <dbReference type="Proteomes" id="UP000000305"/>
    </source>
</evidence>
<dbReference type="FunCoup" id="E9GMF3">
    <property type="interactions" value="40"/>
</dbReference>
<evidence type="ECO:0000313" key="3">
    <source>
        <dbReference type="EMBL" id="EFX79358.1"/>
    </source>
</evidence>
<dbReference type="InterPro" id="IPR005302">
    <property type="entry name" value="MoCF_Sase_C"/>
</dbReference>
<keyword evidence="1" id="KW-0812">Transmembrane</keyword>
<keyword evidence="1" id="KW-1133">Transmembrane helix</keyword>
<dbReference type="SUPFAM" id="SSF50800">
    <property type="entry name" value="PK beta-barrel domain-like"/>
    <property type="match status" value="1"/>
</dbReference>
<keyword evidence="4" id="KW-1185">Reference proteome</keyword>
<dbReference type="KEGG" id="dpx:DAPPUDRAFT_319662"/>
<gene>
    <name evidence="3" type="ORF">DAPPUDRAFT_319662</name>
</gene>
<evidence type="ECO:0000256" key="1">
    <source>
        <dbReference type="SAM" id="Phobius"/>
    </source>
</evidence>
<feature type="domain" description="MOSC" evidence="2">
    <location>
        <begin position="178"/>
        <end position="334"/>
    </location>
</feature>
<sequence length="336" mass="37470">MDQIKVVLAVGIGAAFLGAVVYKLYWKSKEEKNFRQLVKGWKACSVVSQLHIFPLKSGLGIPVEEAHAQKIGLVNGELQDRSFMAYNENNNFLFGRIHPTMVLIKISVSGNKVEFTAPNCESITFPIPSQSETEKLVKVRIFGEEVAAFDCGDQVAQWLSQYIFQKDSGARLAHLSYPKVSPRVLKSKPGQNWLKPTDAGLFSNATPFHLLSVESANDLNSRVDGVEISTLNFRPTITVSGCQRPYEEDDWRFVRIGEAVFRYVKGTERCILPTIDPATGIKDPNQEPLRTLRKYRLAEDPVLRKAMGESPLMGISLALEQAGRIRIGDVVYVGQL</sequence>
<dbReference type="Pfam" id="PF03476">
    <property type="entry name" value="MOSC_N"/>
    <property type="match status" value="1"/>
</dbReference>
<dbReference type="SUPFAM" id="SSF141673">
    <property type="entry name" value="MOSC N-terminal domain-like"/>
    <property type="match status" value="1"/>
</dbReference>
<feature type="transmembrane region" description="Helical" evidence="1">
    <location>
        <begin position="6"/>
        <end position="25"/>
    </location>
</feature>
<dbReference type="PhylomeDB" id="E9GMF3"/>
<dbReference type="PROSITE" id="PS51340">
    <property type="entry name" value="MOSC"/>
    <property type="match status" value="1"/>
</dbReference>
<reference evidence="3 4" key="1">
    <citation type="journal article" date="2011" name="Science">
        <title>The ecoresponsive genome of Daphnia pulex.</title>
        <authorList>
            <person name="Colbourne J.K."/>
            <person name="Pfrender M.E."/>
            <person name="Gilbert D."/>
            <person name="Thomas W.K."/>
            <person name="Tucker A."/>
            <person name="Oakley T.H."/>
            <person name="Tokishita S."/>
            <person name="Aerts A."/>
            <person name="Arnold G.J."/>
            <person name="Basu M.K."/>
            <person name="Bauer D.J."/>
            <person name="Caceres C.E."/>
            <person name="Carmel L."/>
            <person name="Casola C."/>
            <person name="Choi J.H."/>
            <person name="Detter J.C."/>
            <person name="Dong Q."/>
            <person name="Dusheyko S."/>
            <person name="Eads B.D."/>
            <person name="Frohlich T."/>
            <person name="Geiler-Samerotte K.A."/>
            <person name="Gerlach D."/>
            <person name="Hatcher P."/>
            <person name="Jogdeo S."/>
            <person name="Krijgsveld J."/>
            <person name="Kriventseva E.V."/>
            <person name="Kultz D."/>
            <person name="Laforsch C."/>
            <person name="Lindquist E."/>
            <person name="Lopez J."/>
            <person name="Manak J.R."/>
            <person name="Muller J."/>
            <person name="Pangilinan J."/>
            <person name="Patwardhan R.P."/>
            <person name="Pitluck S."/>
            <person name="Pritham E.J."/>
            <person name="Rechtsteiner A."/>
            <person name="Rho M."/>
            <person name="Rogozin I.B."/>
            <person name="Sakarya O."/>
            <person name="Salamov A."/>
            <person name="Schaack S."/>
            <person name="Shapiro H."/>
            <person name="Shiga Y."/>
            <person name="Skalitzky C."/>
            <person name="Smith Z."/>
            <person name="Souvorov A."/>
            <person name="Sung W."/>
            <person name="Tang Z."/>
            <person name="Tsuchiya D."/>
            <person name="Tu H."/>
            <person name="Vos H."/>
            <person name="Wang M."/>
            <person name="Wolf Y.I."/>
            <person name="Yamagata H."/>
            <person name="Yamada T."/>
            <person name="Ye Y."/>
            <person name="Shaw J.R."/>
            <person name="Andrews J."/>
            <person name="Crease T.J."/>
            <person name="Tang H."/>
            <person name="Lucas S.M."/>
            <person name="Robertson H.M."/>
            <person name="Bork P."/>
            <person name="Koonin E.V."/>
            <person name="Zdobnov E.M."/>
            <person name="Grigoriev I.V."/>
            <person name="Lynch M."/>
            <person name="Boore J.L."/>
        </authorList>
    </citation>
    <scope>NUCLEOTIDE SEQUENCE [LARGE SCALE GENOMIC DNA]</scope>
</reference>
<protein>
    <recommendedName>
        <fullName evidence="2">MOSC domain-containing protein</fullName>
    </recommendedName>
</protein>
<name>E9GMF3_DAPPU</name>
<dbReference type="GO" id="GO:0030170">
    <property type="term" value="F:pyridoxal phosphate binding"/>
    <property type="evidence" value="ECO:0007669"/>
    <property type="project" value="InterPro"/>
</dbReference>
<dbReference type="OrthoDB" id="17255at2759"/>
<dbReference type="EMBL" id="GL732552">
    <property type="protein sequence ID" value="EFX79358.1"/>
    <property type="molecule type" value="Genomic_DNA"/>
</dbReference>
<dbReference type="PANTHER" id="PTHR14237">
    <property type="entry name" value="MOLYBDOPTERIN COFACTOR SULFURASE MOSC"/>
    <property type="match status" value="1"/>
</dbReference>
<dbReference type="InParanoid" id="E9GMF3"/>
<dbReference type="OMA" id="AHDRSFM"/>
<dbReference type="HOGENOM" id="CLU_028286_6_1_1"/>
<dbReference type="AlphaFoldDB" id="E9GMF3"/>
<organism evidence="3 4">
    <name type="scientific">Daphnia pulex</name>
    <name type="common">Water flea</name>
    <dbReference type="NCBI Taxonomy" id="6669"/>
    <lineage>
        <taxon>Eukaryota</taxon>
        <taxon>Metazoa</taxon>
        <taxon>Ecdysozoa</taxon>
        <taxon>Arthropoda</taxon>
        <taxon>Crustacea</taxon>
        <taxon>Branchiopoda</taxon>
        <taxon>Diplostraca</taxon>
        <taxon>Cladocera</taxon>
        <taxon>Anomopoda</taxon>
        <taxon>Daphniidae</taxon>
        <taxon>Daphnia</taxon>
    </lineage>
</organism>
<dbReference type="Pfam" id="PF03473">
    <property type="entry name" value="MOSC"/>
    <property type="match status" value="1"/>
</dbReference>
<dbReference type="GO" id="GO:0030151">
    <property type="term" value="F:molybdenum ion binding"/>
    <property type="evidence" value="ECO:0007669"/>
    <property type="project" value="InterPro"/>
</dbReference>